<dbReference type="Proteomes" id="UP000078200">
    <property type="component" value="Unassembled WGS sequence"/>
</dbReference>
<evidence type="ECO:0000313" key="2">
    <source>
        <dbReference type="EnsemblMetazoa" id="GAUT035539-PA"/>
    </source>
</evidence>
<reference evidence="2" key="1">
    <citation type="submission" date="2020-05" db="UniProtKB">
        <authorList>
            <consortium name="EnsemblMetazoa"/>
        </authorList>
    </citation>
    <scope>IDENTIFICATION</scope>
    <source>
        <strain evidence="2">TTRI</strain>
    </source>
</reference>
<keyword evidence="1" id="KW-1133">Transmembrane helix</keyword>
<evidence type="ECO:0000313" key="3">
    <source>
        <dbReference type="Proteomes" id="UP000078200"/>
    </source>
</evidence>
<keyword evidence="1" id="KW-0812">Transmembrane</keyword>
<keyword evidence="1" id="KW-0472">Membrane</keyword>
<sequence>MTRRSNTSSAADGRVRQNVSALINEPKGVTELSMKFLAFEVLCFVICCFVVIVDITVFVYFVKIVGLAVVLVLAMICLDIKVVLEFQVSAGLFVDEKVFKPFKNKLLLYDECKFLMLTS</sequence>
<proteinExistence type="predicted"/>
<name>A0A1A9VFF0_GLOAU</name>
<organism evidence="2 3">
    <name type="scientific">Glossina austeni</name>
    <name type="common">Savannah tsetse fly</name>
    <dbReference type="NCBI Taxonomy" id="7395"/>
    <lineage>
        <taxon>Eukaryota</taxon>
        <taxon>Metazoa</taxon>
        <taxon>Ecdysozoa</taxon>
        <taxon>Arthropoda</taxon>
        <taxon>Hexapoda</taxon>
        <taxon>Insecta</taxon>
        <taxon>Pterygota</taxon>
        <taxon>Neoptera</taxon>
        <taxon>Endopterygota</taxon>
        <taxon>Diptera</taxon>
        <taxon>Brachycera</taxon>
        <taxon>Muscomorpha</taxon>
        <taxon>Hippoboscoidea</taxon>
        <taxon>Glossinidae</taxon>
        <taxon>Glossina</taxon>
    </lineage>
</organism>
<dbReference type="EnsemblMetazoa" id="GAUT035539-RA">
    <property type="protein sequence ID" value="GAUT035539-PA"/>
    <property type="gene ID" value="GAUT035539"/>
</dbReference>
<feature type="transmembrane region" description="Helical" evidence="1">
    <location>
        <begin position="64"/>
        <end position="84"/>
    </location>
</feature>
<evidence type="ECO:0000256" key="1">
    <source>
        <dbReference type="SAM" id="Phobius"/>
    </source>
</evidence>
<dbReference type="AlphaFoldDB" id="A0A1A9VFF0"/>
<dbReference type="VEuPathDB" id="VectorBase:GAUT035539"/>
<accession>A0A1A9VFF0</accession>
<protein>
    <submittedName>
        <fullName evidence="2">Uncharacterized protein</fullName>
    </submittedName>
</protein>
<keyword evidence="3" id="KW-1185">Reference proteome</keyword>
<feature type="transmembrane region" description="Helical" evidence="1">
    <location>
        <begin position="36"/>
        <end position="58"/>
    </location>
</feature>